<comment type="caution">
    <text evidence="9">The sequence shown here is derived from an EMBL/GenBank/DDBJ whole genome shotgun (WGS) entry which is preliminary data.</text>
</comment>
<dbReference type="OrthoDB" id="1555531at2759"/>
<dbReference type="GO" id="GO:0009052">
    <property type="term" value="P:pentose-phosphate shunt, non-oxidative branch"/>
    <property type="evidence" value="ECO:0007669"/>
    <property type="project" value="InterPro"/>
</dbReference>
<name>A0A0F9ZG41_9MICR</name>
<organism evidence="9 10">
    <name type="scientific">Vairimorpha ceranae</name>
    <dbReference type="NCBI Taxonomy" id="40302"/>
    <lineage>
        <taxon>Eukaryota</taxon>
        <taxon>Fungi</taxon>
        <taxon>Fungi incertae sedis</taxon>
        <taxon>Microsporidia</taxon>
        <taxon>Nosematidae</taxon>
        <taxon>Vairimorpha</taxon>
    </lineage>
</organism>
<dbReference type="PANTHER" id="PTHR11934">
    <property type="entry name" value="RIBOSE-5-PHOSPHATE ISOMERASE"/>
    <property type="match status" value="1"/>
</dbReference>
<dbReference type="EMBL" id="JPQZ01000004">
    <property type="protein sequence ID" value="KKO76314.1"/>
    <property type="molecule type" value="Genomic_DNA"/>
</dbReference>
<dbReference type="RefSeq" id="XP_024332056.1">
    <property type="nucleotide sequence ID" value="XM_024475531.1"/>
</dbReference>
<evidence type="ECO:0000256" key="5">
    <source>
        <dbReference type="ARBA" id="ARBA00019150"/>
    </source>
</evidence>
<dbReference type="SUPFAM" id="SSF100950">
    <property type="entry name" value="NagB/RpiA/CoA transferase-like"/>
    <property type="match status" value="1"/>
</dbReference>
<dbReference type="OMA" id="KLRNDCK"/>
<dbReference type="Gene3D" id="3.40.50.1360">
    <property type="match status" value="1"/>
</dbReference>
<evidence type="ECO:0000256" key="1">
    <source>
        <dbReference type="ARBA" id="ARBA00001713"/>
    </source>
</evidence>
<evidence type="ECO:0000313" key="10">
    <source>
        <dbReference type="Proteomes" id="UP000034350"/>
    </source>
</evidence>
<evidence type="ECO:0000256" key="8">
    <source>
        <dbReference type="ARBA" id="ARBA00032273"/>
    </source>
</evidence>
<dbReference type="NCBIfam" id="TIGR00021">
    <property type="entry name" value="rpiA"/>
    <property type="match status" value="1"/>
</dbReference>
<dbReference type="InterPro" id="IPR037171">
    <property type="entry name" value="NagB/RpiA_transferase-like"/>
</dbReference>
<dbReference type="VEuPathDB" id="MicrosporidiaDB:AAJ76_400030579"/>
<dbReference type="Pfam" id="PF06026">
    <property type="entry name" value="Rib_5-P_isom_A"/>
    <property type="match status" value="1"/>
</dbReference>
<evidence type="ECO:0000256" key="3">
    <source>
        <dbReference type="ARBA" id="ARBA00008088"/>
    </source>
</evidence>
<gene>
    <name evidence="9" type="ORF">AAJ76_400030579</name>
</gene>
<accession>A0A0F9ZG41</accession>
<dbReference type="GeneID" id="36320477"/>
<dbReference type="GO" id="GO:0006014">
    <property type="term" value="P:D-ribose metabolic process"/>
    <property type="evidence" value="ECO:0007669"/>
    <property type="project" value="TreeGrafter"/>
</dbReference>
<evidence type="ECO:0000256" key="4">
    <source>
        <dbReference type="ARBA" id="ARBA00011959"/>
    </source>
</evidence>
<evidence type="ECO:0000313" key="9">
    <source>
        <dbReference type="EMBL" id="KKO76314.1"/>
    </source>
</evidence>
<dbReference type="VEuPathDB" id="MicrosporidiaDB:NCER_102078"/>
<evidence type="ECO:0000256" key="6">
    <source>
        <dbReference type="ARBA" id="ARBA00023235"/>
    </source>
</evidence>
<dbReference type="Gene3D" id="3.30.70.260">
    <property type="match status" value="1"/>
</dbReference>
<comment type="catalytic activity">
    <reaction evidence="1">
        <text>aldehydo-D-ribose 5-phosphate = D-ribulose 5-phosphate</text>
        <dbReference type="Rhea" id="RHEA:14657"/>
        <dbReference type="ChEBI" id="CHEBI:58121"/>
        <dbReference type="ChEBI" id="CHEBI:58273"/>
        <dbReference type="EC" id="5.3.1.6"/>
    </reaction>
</comment>
<comment type="pathway">
    <text evidence="2">Carbohydrate degradation; pentose phosphate pathway; D-ribose 5-phosphate from D-ribulose 5-phosphate (non-oxidative stage): step 1/1.</text>
</comment>
<comment type="similarity">
    <text evidence="3">Belongs to the ribose 5-phosphate isomerase family.</text>
</comment>
<dbReference type="SUPFAM" id="SSF75445">
    <property type="entry name" value="D-ribose-5-phosphate isomerase (RpiA), lid domain"/>
    <property type="match status" value="1"/>
</dbReference>
<keyword evidence="10" id="KW-1185">Reference proteome</keyword>
<dbReference type="AlphaFoldDB" id="A0A0F9ZG41"/>
<dbReference type="Proteomes" id="UP000034350">
    <property type="component" value="Unassembled WGS sequence"/>
</dbReference>
<dbReference type="UniPathway" id="UPA00115">
    <property type="reaction ID" value="UER00412"/>
</dbReference>
<dbReference type="InterPro" id="IPR004788">
    <property type="entry name" value="Ribose5P_isomerase_type_A"/>
</dbReference>
<dbReference type="GO" id="GO:0005829">
    <property type="term" value="C:cytosol"/>
    <property type="evidence" value="ECO:0007669"/>
    <property type="project" value="TreeGrafter"/>
</dbReference>
<dbReference type="GO" id="GO:0004751">
    <property type="term" value="F:ribose-5-phosphate isomerase activity"/>
    <property type="evidence" value="ECO:0007669"/>
    <property type="project" value="UniProtKB-EC"/>
</dbReference>
<sequence>MLKNNIKDVCEDKHTIGIGTGRTVESILQYLNPNSTYVSSSHQTSISLTNLSLKSVPIETVQRLDLYIDGCDYFDREGNMIKGKGGSLTTEKLLCSMADEVVIVVQDYKYRKRFNNCYVPIEILPQSIKYIENILIKNGIKYELRCSKNKFGPVITDLGNFIIDIVYDREFLIRSKQICGVVEHGYFENKDYNIKVEVFKE</sequence>
<evidence type="ECO:0000256" key="2">
    <source>
        <dbReference type="ARBA" id="ARBA00004988"/>
    </source>
</evidence>
<reference evidence="9 10" key="1">
    <citation type="journal article" date="2015" name="Environ. Microbiol.">
        <title>Genome analyses suggest the presence of polyploidy and recent human-driven expansions in eight global populations of the honeybee pathogen Nosema ceranae.</title>
        <authorList>
            <person name="Pelin A."/>
            <person name="Selman M."/>
            <person name="Aris-Brosou S."/>
            <person name="Farinelli L."/>
            <person name="Corradi N."/>
        </authorList>
    </citation>
    <scope>NUCLEOTIDE SEQUENCE [LARGE SCALE GENOMIC DNA]</scope>
    <source>
        <strain evidence="9 10">PA08 1199</strain>
    </source>
</reference>
<keyword evidence="6 9" id="KW-0413">Isomerase</keyword>
<dbReference type="PANTHER" id="PTHR11934:SF0">
    <property type="entry name" value="RIBOSE-5-PHOSPHATE ISOMERASE"/>
    <property type="match status" value="1"/>
</dbReference>
<dbReference type="VEuPathDB" id="MicrosporidiaDB:G9O61_00g010520"/>
<protein>
    <recommendedName>
        <fullName evidence="5">Ribose-5-phosphate isomerase</fullName>
        <ecNumber evidence="4">5.3.1.6</ecNumber>
    </recommendedName>
    <alternativeName>
        <fullName evidence="8">D-ribose-5-phosphate ketol-isomerase</fullName>
    </alternativeName>
    <alternativeName>
        <fullName evidence="7">Phosphoriboisomerase</fullName>
    </alternativeName>
</protein>
<dbReference type="EC" id="5.3.1.6" evidence="4"/>
<proteinExistence type="inferred from homology"/>
<evidence type="ECO:0000256" key="7">
    <source>
        <dbReference type="ARBA" id="ARBA00029734"/>
    </source>
</evidence>